<organism evidence="1 2">
    <name type="scientific">Dryococelus australis</name>
    <dbReference type="NCBI Taxonomy" id="614101"/>
    <lineage>
        <taxon>Eukaryota</taxon>
        <taxon>Metazoa</taxon>
        <taxon>Ecdysozoa</taxon>
        <taxon>Arthropoda</taxon>
        <taxon>Hexapoda</taxon>
        <taxon>Insecta</taxon>
        <taxon>Pterygota</taxon>
        <taxon>Neoptera</taxon>
        <taxon>Polyneoptera</taxon>
        <taxon>Phasmatodea</taxon>
        <taxon>Verophasmatodea</taxon>
        <taxon>Anareolatae</taxon>
        <taxon>Phasmatidae</taxon>
        <taxon>Eurycanthinae</taxon>
        <taxon>Dryococelus</taxon>
    </lineage>
</organism>
<comment type="caution">
    <text evidence="1">The sequence shown here is derived from an EMBL/GenBank/DDBJ whole genome shotgun (WGS) entry which is preliminary data.</text>
</comment>
<dbReference type="Proteomes" id="UP001159363">
    <property type="component" value="Chromosome X"/>
</dbReference>
<dbReference type="EMBL" id="JARBHB010000004">
    <property type="protein sequence ID" value="KAJ8885414.1"/>
    <property type="molecule type" value="Genomic_DNA"/>
</dbReference>
<evidence type="ECO:0000313" key="2">
    <source>
        <dbReference type="Proteomes" id="UP001159363"/>
    </source>
</evidence>
<proteinExistence type="predicted"/>
<sequence>MFELAQDEKILRETRRECRITTMAKWQDRWDHSSKVGYSYGILPDVTDRVKLKWLDIGYHCSVVDRTWKLQSKVFGFALVDSLDCIARGVLDAVDHVIHDCGNCTVVSVAEEQMTNAGGAGWCSRGWQCMWNLVVFVREAFTGVFQSMARMIRGAIKLAGHHISTRVLLEDELTPGPSVV</sequence>
<gene>
    <name evidence="1" type="ORF">PR048_011611</name>
</gene>
<name>A0ABQ9HMN9_9NEOP</name>
<protein>
    <submittedName>
        <fullName evidence="1">Uncharacterized protein</fullName>
    </submittedName>
</protein>
<accession>A0ABQ9HMN9</accession>
<reference evidence="1 2" key="1">
    <citation type="submission" date="2023-02" db="EMBL/GenBank/DDBJ databases">
        <title>LHISI_Scaffold_Assembly.</title>
        <authorList>
            <person name="Stuart O.P."/>
            <person name="Cleave R."/>
            <person name="Magrath M.J.L."/>
            <person name="Mikheyev A.S."/>
        </authorList>
    </citation>
    <scope>NUCLEOTIDE SEQUENCE [LARGE SCALE GENOMIC DNA]</scope>
    <source>
        <strain evidence="1">Daus_M_001</strain>
        <tissue evidence="1">Leg muscle</tissue>
    </source>
</reference>
<keyword evidence="2" id="KW-1185">Reference proteome</keyword>
<evidence type="ECO:0000313" key="1">
    <source>
        <dbReference type="EMBL" id="KAJ8885414.1"/>
    </source>
</evidence>